<organism evidence="6 7">
    <name type="scientific">Actinomadura parmotrematis</name>
    <dbReference type="NCBI Taxonomy" id="2864039"/>
    <lineage>
        <taxon>Bacteria</taxon>
        <taxon>Bacillati</taxon>
        <taxon>Actinomycetota</taxon>
        <taxon>Actinomycetes</taxon>
        <taxon>Streptosporangiales</taxon>
        <taxon>Thermomonosporaceae</taxon>
        <taxon>Actinomadura</taxon>
    </lineage>
</organism>
<dbReference type="Gene3D" id="3.30.43.10">
    <property type="entry name" value="Uridine Diphospho-n-acetylenolpyruvylglucosamine Reductase, domain 2"/>
    <property type="match status" value="1"/>
</dbReference>
<keyword evidence="7" id="KW-1185">Reference proteome</keyword>
<dbReference type="InterPro" id="IPR016169">
    <property type="entry name" value="FAD-bd_PCMH_sub2"/>
</dbReference>
<dbReference type="InterPro" id="IPR006094">
    <property type="entry name" value="Oxid_FAD_bind_N"/>
</dbReference>
<dbReference type="SUPFAM" id="SSF55103">
    <property type="entry name" value="FAD-linked oxidases, C-terminal domain"/>
    <property type="match status" value="1"/>
</dbReference>
<keyword evidence="1" id="KW-0285">Flavoprotein</keyword>
<dbReference type="InterPro" id="IPR010031">
    <property type="entry name" value="FAD_lactone_oxidase-like"/>
</dbReference>
<dbReference type="Pfam" id="PF09129">
    <property type="entry name" value="Chol_subst-bind"/>
    <property type="match status" value="1"/>
</dbReference>
<evidence type="ECO:0000259" key="5">
    <source>
        <dbReference type="PROSITE" id="PS51387"/>
    </source>
</evidence>
<name>A0ABS7FX02_9ACTN</name>
<dbReference type="Gene3D" id="1.10.45.10">
    <property type="entry name" value="Vanillyl-alcohol Oxidase, Chain A, domain 4"/>
    <property type="match status" value="1"/>
</dbReference>
<comment type="caution">
    <text evidence="6">The sequence shown here is derived from an EMBL/GenBank/DDBJ whole genome shotgun (WGS) entry which is preliminary data.</text>
</comment>
<dbReference type="InterPro" id="IPR016170">
    <property type="entry name" value="Cytok_DH_C_sf"/>
</dbReference>
<dbReference type="Gene3D" id="3.30.465.10">
    <property type="match status" value="1"/>
</dbReference>
<dbReference type="InterPro" id="IPR016167">
    <property type="entry name" value="FAD-bd_PCMH_sub1"/>
</dbReference>
<dbReference type="InterPro" id="IPR036318">
    <property type="entry name" value="FAD-bd_PCMH-like_sf"/>
</dbReference>
<protein>
    <submittedName>
        <fullName evidence="6">FAD-binding protein</fullName>
    </submittedName>
</protein>
<dbReference type="EMBL" id="JAIBOA010000013">
    <property type="protein sequence ID" value="MBW8484846.1"/>
    <property type="molecule type" value="Genomic_DNA"/>
</dbReference>
<dbReference type="PANTHER" id="PTHR43762">
    <property type="entry name" value="L-GULONOLACTONE OXIDASE"/>
    <property type="match status" value="1"/>
</dbReference>
<evidence type="ECO:0000256" key="2">
    <source>
        <dbReference type="ARBA" id="ARBA00022827"/>
    </source>
</evidence>
<dbReference type="InterPro" id="IPR016171">
    <property type="entry name" value="Vanillyl_alc_oxidase_C-sub2"/>
</dbReference>
<dbReference type="PANTHER" id="PTHR43762:SF1">
    <property type="entry name" value="D-ARABINONO-1,4-LACTONE OXIDASE"/>
    <property type="match status" value="1"/>
</dbReference>
<keyword evidence="3" id="KW-0560">Oxidoreductase</keyword>
<feature type="compositionally biased region" description="Basic and acidic residues" evidence="4">
    <location>
        <begin position="7"/>
        <end position="23"/>
    </location>
</feature>
<feature type="region of interest" description="Disordered" evidence="4">
    <location>
        <begin position="1"/>
        <end position="27"/>
    </location>
</feature>
<dbReference type="InterPro" id="IPR016164">
    <property type="entry name" value="FAD-linked_Oxase-like_C"/>
</dbReference>
<reference evidence="6 7" key="1">
    <citation type="submission" date="2021-07" db="EMBL/GenBank/DDBJ databases">
        <title>Actinomadura sp. PM05-2 isolated from lichen.</title>
        <authorList>
            <person name="Somphong A."/>
            <person name="Phongsopitanun W."/>
            <person name="Tanasupawat S."/>
            <person name="Peongsungnone V."/>
        </authorList>
    </citation>
    <scope>NUCLEOTIDE SEQUENCE [LARGE SCALE GENOMIC DNA]</scope>
    <source>
        <strain evidence="6 7">PM05-2</strain>
    </source>
</reference>
<dbReference type="InterPro" id="IPR016166">
    <property type="entry name" value="FAD-bd_PCMH"/>
</dbReference>
<evidence type="ECO:0000256" key="1">
    <source>
        <dbReference type="ARBA" id="ARBA00022630"/>
    </source>
</evidence>
<dbReference type="Pfam" id="PF01565">
    <property type="entry name" value="FAD_binding_4"/>
    <property type="match status" value="1"/>
</dbReference>
<dbReference type="SUPFAM" id="SSF56176">
    <property type="entry name" value="FAD-binding/transporter-associated domain-like"/>
    <property type="match status" value="1"/>
</dbReference>
<keyword evidence="2" id="KW-0274">FAD</keyword>
<dbReference type="InterPro" id="IPR006311">
    <property type="entry name" value="TAT_signal"/>
</dbReference>
<dbReference type="InterPro" id="IPR015213">
    <property type="entry name" value="Cholesterol_OX_subst-bd"/>
</dbReference>
<evidence type="ECO:0000313" key="7">
    <source>
        <dbReference type="Proteomes" id="UP000774570"/>
    </source>
</evidence>
<dbReference type="Proteomes" id="UP000774570">
    <property type="component" value="Unassembled WGS sequence"/>
</dbReference>
<dbReference type="PROSITE" id="PS51387">
    <property type="entry name" value="FAD_PCMH"/>
    <property type="match status" value="1"/>
</dbReference>
<evidence type="ECO:0000256" key="4">
    <source>
        <dbReference type="SAM" id="MobiDB-lite"/>
    </source>
</evidence>
<feature type="domain" description="FAD-binding PCMH-type" evidence="5">
    <location>
        <begin position="87"/>
        <end position="276"/>
    </location>
</feature>
<dbReference type="RefSeq" id="WP_220168076.1">
    <property type="nucleotide sequence ID" value="NZ_JAIBOA010000013.1"/>
</dbReference>
<evidence type="ECO:0000313" key="6">
    <source>
        <dbReference type="EMBL" id="MBW8484846.1"/>
    </source>
</evidence>
<accession>A0ABS7FX02</accession>
<dbReference type="Gene3D" id="3.40.462.10">
    <property type="entry name" value="FAD-linked oxidases, C-terminal domain"/>
    <property type="match status" value="1"/>
</dbReference>
<dbReference type="PROSITE" id="PS51318">
    <property type="entry name" value="TAT"/>
    <property type="match status" value="1"/>
</dbReference>
<gene>
    <name evidence="6" type="ORF">K1Y72_20860</name>
</gene>
<evidence type="ECO:0000256" key="3">
    <source>
        <dbReference type="ARBA" id="ARBA00023002"/>
    </source>
</evidence>
<sequence>MTNPSTHHPDHHPDRPAENHPGERAPAGLSRRGLLAAASAGALGAALGWTPAFRVPAASAAATLPAPPGFPAGLALYQQAFENWSEEIRIEAAWTCAPQTPADVVTVANWARANGYRVRARGMGHNWSPLLVPDGANVDKMIFVDTTQHLTRATVNAGSPRTVTVQTGCLMDSLVQTLEDAGLGFLSIPFPGGITVGGVLAINAHGSCVPATGESRPAGMSYGSMSNSIRALTAVVWNGGAYVLKTFQRTDPDIAPFLSHLGRAFVTDVTLQVGANQNVRCQSWYSTQVTDVFAPPASAGSSSFARLVDRYGRIEVLYFPFTTVPWIKMWSVAPSKPLLSKKVTAPYNFDFVNFVNQDQSDFVSQIVRGNVSGTPTYTNGQMAVIGSGLIATGTWDIWGKSKNVWLWVERSTLRIVETGFAVITARANVQRVVSEFYTRYMATINAYKANGNYPMNMPFEIRVNGLDKPGEVDGVAGAVSPQLSSLRPRPDHPEWDTCVWLDMGTVPGTPHCDEFYAEMEAWILANYTGSYATVRPEWSKGWACAPGGVWTDTARMAAYRAAMNAGQPAGDDFDAGVAKLDAYDPYRVFSNTFLDTLLP</sequence>
<proteinExistence type="predicted"/>